<proteinExistence type="predicted"/>
<sequence length="457" mass="51750">MNLIQQKLVSIVIPCYQQIEFLHRAVNSCIKQSHSNIEILIVDDGNEDPITRKDFPADPRVKLIRQENKGLSSARNTGIAKAEGDYIKFLDADDWLLPDCIETQLSSLGASTDTLSIIGYCLTRDNGGTAQPVIPKFGDFFDGLAAINIGPPHIFLYPTALVKEAGGFSTSDKVRGGHEDYDFNLRLALNGVKVVTCHSIGCYYFVHEQSMSNKVESMRVSRGKVLADVLSEAQAQSAELSLFWLVSALTGALKYGFYDLVKNSLTARIEEARSRTDESLGHIELKELIWMLLRCRQQILQLPSARNDVLWIEHVLASLYRRYRRTERFYTDQNILSSCYSVRPFELSERQITSIVNRLQQLAPPNKLLLWGEGAGLKRWLKWVELAGVNNCIGTSKDIKESKRLEGVPYLPLNDIELTEVESILICSESYYWEIIAFLRSLKLENKVIDIYSELNF</sequence>
<dbReference type="Gene3D" id="3.90.550.10">
    <property type="entry name" value="Spore Coat Polysaccharide Biosynthesis Protein SpsA, Chain A"/>
    <property type="match status" value="1"/>
</dbReference>
<reference evidence="2 3" key="1">
    <citation type="submission" date="2022-10" db="EMBL/GenBank/DDBJ databases">
        <title>Alteromonas sp. chi3 Genome sequencing.</title>
        <authorList>
            <person name="Park S."/>
        </authorList>
    </citation>
    <scope>NUCLEOTIDE SEQUENCE [LARGE SCALE GENOMIC DNA]</scope>
    <source>
        <strain evidence="3">chi3</strain>
    </source>
</reference>
<dbReference type="Pfam" id="PF00535">
    <property type="entry name" value="Glycos_transf_2"/>
    <property type="match status" value="1"/>
</dbReference>
<dbReference type="InterPro" id="IPR001173">
    <property type="entry name" value="Glyco_trans_2-like"/>
</dbReference>
<dbReference type="Proteomes" id="UP001218788">
    <property type="component" value="Unassembled WGS sequence"/>
</dbReference>
<dbReference type="CDD" id="cd00761">
    <property type="entry name" value="Glyco_tranf_GTA_type"/>
    <property type="match status" value="1"/>
</dbReference>
<dbReference type="SUPFAM" id="SSF53448">
    <property type="entry name" value="Nucleotide-diphospho-sugar transferases"/>
    <property type="match status" value="1"/>
</dbReference>
<dbReference type="EMBL" id="JAQQXP010000001">
    <property type="protein sequence ID" value="MDC8830471.1"/>
    <property type="molecule type" value="Genomic_DNA"/>
</dbReference>
<evidence type="ECO:0000259" key="1">
    <source>
        <dbReference type="Pfam" id="PF00535"/>
    </source>
</evidence>
<gene>
    <name evidence="2" type="ORF">OIK42_06790</name>
</gene>
<keyword evidence="3" id="KW-1185">Reference proteome</keyword>
<comment type="caution">
    <text evidence="2">The sequence shown here is derived from an EMBL/GenBank/DDBJ whole genome shotgun (WGS) entry which is preliminary data.</text>
</comment>
<dbReference type="PANTHER" id="PTHR43685:SF2">
    <property type="entry name" value="GLYCOSYLTRANSFERASE 2-LIKE DOMAIN-CONTAINING PROTEIN"/>
    <property type="match status" value="1"/>
</dbReference>
<name>A0ABT5L1W8_9ALTE</name>
<evidence type="ECO:0000313" key="3">
    <source>
        <dbReference type="Proteomes" id="UP001218788"/>
    </source>
</evidence>
<dbReference type="PANTHER" id="PTHR43685">
    <property type="entry name" value="GLYCOSYLTRANSFERASE"/>
    <property type="match status" value="1"/>
</dbReference>
<dbReference type="RefSeq" id="WP_273639343.1">
    <property type="nucleotide sequence ID" value="NZ_JAQQXP010000001.1"/>
</dbReference>
<feature type="domain" description="Glycosyltransferase 2-like" evidence="1">
    <location>
        <begin position="10"/>
        <end position="113"/>
    </location>
</feature>
<evidence type="ECO:0000313" key="2">
    <source>
        <dbReference type="EMBL" id="MDC8830471.1"/>
    </source>
</evidence>
<dbReference type="Gene3D" id="3.40.50.720">
    <property type="entry name" value="NAD(P)-binding Rossmann-like Domain"/>
    <property type="match status" value="1"/>
</dbReference>
<dbReference type="InterPro" id="IPR029044">
    <property type="entry name" value="Nucleotide-diphossugar_trans"/>
</dbReference>
<protein>
    <submittedName>
        <fullName evidence="2">Glycosyltransferase family A protein</fullName>
    </submittedName>
</protein>
<organism evidence="2 3">
    <name type="scientific">Alteromonas gilva</name>
    <dbReference type="NCBI Taxonomy" id="2987522"/>
    <lineage>
        <taxon>Bacteria</taxon>
        <taxon>Pseudomonadati</taxon>
        <taxon>Pseudomonadota</taxon>
        <taxon>Gammaproteobacteria</taxon>
        <taxon>Alteromonadales</taxon>
        <taxon>Alteromonadaceae</taxon>
        <taxon>Alteromonas/Salinimonas group</taxon>
        <taxon>Alteromonas</taxon>
    </lineage>
</organism>
<accession>A0ABT5L1W8</accession>
<dbReference type="InterPro" id="IPR050834">
    <property type="entry name" value="Glycosyltransf_2"/>
</dbReference>